<protein>
    <submittedName>
        <fullName evidence="1">Uncharacterized protein</fullName>
    </submittedName>
</protein>
<gene>
    <name evidence="1" type="ORF">J1N35_029448</name>
</gene>
<comment type="caution">
    <text evidence="1">The sequence shown here is derived from an EMBL/GenBank/DDBJ whole genome shotgun (WGS) entry which is preliminary data.</text>
</comment>
<dbReference type="Proteomes" id="UP000828251">
    <property type="component" value="Unassembled WGS sequence"/>
</dbReference>
<accession>A0A9D3ZS25</accession>
<organism evidence="1 2">
    <name type="scientific">Gossypium stocksii</name>
    <dbReference type="NCBI Taxonomy" id="47602"/>
    <lineage>
        <taxon>Eukaryota</taxon>
        <taxon>Viridiplantae</taxon>
        <taxon>Streptophyta</taxon>
        <taxon>Embryophyta</taxon>
        <taxon>Tracheophyta</taxon>
        <taxon>Spermatophyta</taxon>
        <taxon>Magnoliopsida</taxon>
        <taxon>eudicotyledons</taxon>
        <taxon>Gunneridae</taxon>
        <taxon>Pentapetalae</taxon>
        <taxon>rosids</taxon>
        <taxon>malvids</taxon>
        <taxon>Malvales</taxon>
        <taxon>Malvaceae</taxon>
        <taxon>Malvoideae</taxon>
        <taxon>Gossypium</taxon>
    </lineage>
</organism>
<evidence type="ECO:0000313" key="1">
    <source>
        <dbReference type="EMBL" id="KAH1064461.1"/>
    </source>
</evidence>
<proteinExistence type="predicted"/>
<name>A0A9D3ZS25_9ROSI</name>
<keyword evidence="2" id="KW-1185">Reference proteome</keyword>
<reference evidence="1 2" key="1">
    <citation type="journal article" date="2021" name="Plant Biotechnol. J.">
        <title>Multi-omics assisted identification of the key and species-specific regulatory components of drought-tolerant mechanisms in Gossypium stocksii.</title>
        <authorList>
            <person name="Yu D."/>
            <person name="Ke L."/>
            <person name="Zhang D."/>
            <person name="Wu Y."/>
            <person name="Sun Y."/>
            <person name="Mei J."/>
            <person name="Sun J."/>
            <person name="Sun Y."/>
        </authorList>
    </citation>
    <scope>NUCLEOTIDE SEQUENCE [LARGE SCALE GENOMIC DNA]</scope>
    <source>
        <strain evidence="2">cv. E1</strain>
        <tissue evidence="1">Leaf</tissue>
    </source>
</reference>
<sequence length="138" mass="15967">MEDEMAKLRLVDEEDDPVHDREEEDKIEEDFLLCLVGKPLPTSQYTFHLYETCLRKLDKNEDLVQVLLFNTKFWVQIHNLLSGCMSKGMARQLGNFIGELGHREKLLSFTTFPRGTRGGIWVGYLFTSPAKKGRTDTK</sequence>
<dbReference type="AlphaFoldDB" id="A0A9D3ZS25"/>
<dbReference type="EMBL" id="JAIQCV010000009">
    <property type="protein sequence ID" value="KAH1064461.1"/>
    <property type="molecule type" value="Genomic_DNA"/>
</dbReference>
<evidence type="ECO:0000313" key="2">
    <source>
        <dbReference type="Proteomes" id="UP000828251"/>
    </source>
</evidence>